<accession>A0A5C3MEW5</accession>
<evidence type="ECO:0000256" key="12">
    <source>
        <dbReference type="ARBA" id="ARBA00032583"/>
    </source>
</evidence>
<dbReference type="Pfam" id="PF08287">
    <property type="entry name" value="DASH_Spc19"/>
    <property type="match status" value="1"/>
</dbReference>
<evidence type="ECO:0000256" key="6">
    <source>
        <dbReference type="ARBA" id="ARBA00022454"/>
    </source>
</evidence>
<evidence type="ECO:0000256" key="10">
    <source>
        <dbReference type="ARBA" id="ARBA00023242"/>
    </source>
</evidence>
<comment type="similarity">
    <text evidence="4">Belongs to the DASH complex SPC19 family.</text>
</comment>
<comment type="subcellular location">
    <subcellularLocation>
        <location evidence="3">Chromosome</location>
        <location evidence="3">Centromere</location>
        <location evidence="3">Kinetochore</location>
    </subcellularLocation>
    <subcellularLocation>
        <location evidence="2">Cytoplasm</location>
        <location evidence="2">Cytoskeleton</location>
        <location evidence="2">Spindle</location>
    </subcellularLocation>
    <subcellularLocation>
        <location evidence="1">Nucleus</location>
    </subcellularLocation>
</comment>
<evidence type="ECO:0000256" key="2">
    <source>
        <dbReference type="ARBA" id="ARBA00004186"/>
    </source>
</evidence>
<dbReference type="InterPro" id="IPR013251">
    <property type="entry name" value="DASH_Spc19"/>
</dbReference>
<dbReference type="Proteomes" id="UP000308652">
    <property type="component" value="Unassembled WGS sequence"/>
</dbReference>
<organism evidence="14 15">
    <name type="scientific">Crucibulum laeve</name>
    <dbReference type="NCBI Taxonomy" id="68775"/>
    <lineage>
        <taxon>Eukaryota</taxon>
        <taxon>Fungi</taxon>
        <taxon>Dikarya</taxon>
        <taxon>Basidiomycota</taxon>
        <taxon>Agaricomycotina</taxon>
        <taxon>Agaricomycetes</taxon>
        <taxon>Agaricomycetidae</taxon>
        <taxon>Agaricales</taxon>
        <taxon>Agaricineae</taxon>
        <taxon>Nidulariaceae</taxon>
        <taxon>Crucibulum</taxon>
    </lineage>
</organism>
<dbReference type="AlphaFoldDB" id="A0A5C3MEW5"/>
<evidence type="ECO:0000256" key="4">
    <source>
        <dbReference type="ARBA" id="ARBA00008952"/>
    </source>
</evidence>
<evidence type="ECO:0000256" key="8">
    <source>
        <dbReference type="ARBA" id="ARBA00022838"/>
    </source>
</evidence>
<dbReference type="OrthoDB" id="3361333at2759"/>
<keyword evidence="8" id="KW-0995">Kinetochore</keyword>
<keyword evidence="7" id="KW-0963">Cytoplasm</keyword>
<keyword evidence="9" id="KW-0206">Cytoskeleton</keyword>
<dbReference type="GO" id="GO:0008608">
    <property type="term" value="P:attachment of spindle microtubules to kinetochore"/>
    <property type="evidence" value="ECO:0007669"/>
    <property type="project" value="InterPro"/>
</dbReference>
<sequence>MSRLSRANIRARESVFTGGPELYRGDIQAVCPPNLEECVLAMEDCCEEAYEAQQLLRNGTKDLPRMTKVLASERVFLLVNEETVKRYKADLADEIEPSINELIARAEQGLTALEKKESLLKTKVENAQMRPMRLNMGNTAAEKMEARRLQMLIKQRERLEEEARALKAEVEALELKSLNQ</sequence>
<reference evidence="14 15" key="1">
    <citation type="journal article" date="2019" name="Nat. Ecol. Evol.">
        <title>Megaphylogeny resolves global patterns of mushroom evolution.</title>
        <authorList>
            <person name="Varga T."/>
            <person name="Krizsan K."/>
            <person name="Foldi C."/>
            <person name="Dima B."/>
            <person name="Sanchez-Garcia M."/>
            <person name="Sanchez-Ramirez S."/>
            <person name="Szollosi G.J."/>
            <person name="Szarkandi J.G."/>
            <person name="Papp V."/>
            <person name="Albert L."/>
            <person name="Andreopoulos W."/>
            <person name="Angelini C."/>
            <person name="Antonin V."/>
            <person name="Barry K.W."/>
            <person name="Bougher N.L."/>
            <person name="Buchanan P."/>
            <person name="Buyck B."/>
            <person name="Bense V."/>
            <person name="Catcheside P."/>
            <person name="Chovatia M."/>
            <person name="Cooper J."/>
            <person name="Damon W."/>
            <person name="Desjardin D."/>
            <person name="Finy P."/>
            <person name="Geml J."/>
            <person name="Haridas S."/>
            <person name="Hughes K."/>
            <person name="Justo A."/>
            <person name="Karasinski D."/>
            <person name="Kautmanova I."/>
            <person name="Kiss B."/>
            <person name="Kocsube S."/>
            <person name="Kotiranta H."/>
            <person name="LaButti K.M."/>
            <person name="Lechner B.E."/>
            <person name="Liimatainen K."/>
            <person name="Lipzen A."/>
            <person name="Lukacs Z."/>
            <person name="Mihaltcheva S."/>
            <person name="Morgado L.N."/>
            <person name="Niskanen T."/>
            <person name="Noordeloos M.E."/>
            <person name="Ohm R.A."/>
            <person name="Ortiz-Santana B."/>
            <person name="Ovrebo C."/>
            <person name="Racz N."/>
            <person name="Riley R."/>
            <person name="Savchenko A."/>
            <person name="Shiryaev A."/>
            <person name="Soop K."/>
            <person name="Spirin V."/>
            <person name="Szebenyi C."/>
            <person name="Tomsovsky M."/>
            <person name="Tulloss R.E."/>
            <person name="Uehling J."/>
            <person name="Grigoriev I.V."/>
            <person name="Vagvolgyi C."/>
            <person name="Papp T."/>
            <person name="Martin F.M."/>
            <person name="Miettinen O."/>
            <person name="Hibbett D.S."/>
            <person name="Nagy L.G."/>
        </authorList>
    </citation>
    <scope>NUCLEOTIDE SEQUENCE [LARGE SCALE GENOMIC DNA]</scope>
    <source>
        <strain evidence="14 15">CBS 166.37</strain>
    </source>
</reference>
<evidence type="ECO:0000256" key="9">
    <source>
        <dbReference type="ARBA" id="ARBA00023212"/>
    </source>
</evidence>
<keyword evidence="13" id="KW-0175">Coiled coil</keyword>
<dbReference type="PANTHER" id="PTHR28262">
    <property type="entry name" value="DASH COMPLEX SUBUNIT SPC19"/>
    <property type="match status" value="1"/>
</dbReference>
<evidence type="ECO:0000256" key="5">
    <source>
        <dbReference type="ARBA" id="ARBA00016329"/>
    </source>
</evidence>
<keyword evidence="6" id="KW-0158">Chromosome</keyword>
<dbReference type="PANTHER" id="PTHR28262:SF1">
    <property type="entry name" value="DASH COMPLEX SUBUNIT SPC19"/>
    <property type="match status" value="1"/>
</dbReference>
<evidence type="ECO:0000313" key="14">
    <source>
        <dbReference type="EMBL" id="TFK43892.1"/>
    </source>
</evidence>
<keyword evidence="11" id="KW-0137">Centromere</keyword>
<evidence type="ECO:0000313" key="15">
    <source>
        <dbReference type="Proteomes" id="UP000308652"/>
    </source>
</evidence>
<dbReference type="EMBL" id="ML213591">
    <property type="protein sequence ID" value="TFK43892.1"/>
    <property type="molecule type" value="Genomic_DNA"/>
</dbReference>
<evidence type="ECO:0000256" key="11">
    <source>
        <dbReference type="ARBA" id="ARBA00023328"/>
    </source>
</evidence>
<keyword evidence="10" id="KW-0539">Nucleus</keyword>
<feature type="coiled-coil region" evidence="13">
    <location>
        <begin position="110"/>
        <end position="176"/>
    </location>
</feature>
<evidence type="ECO:0000256" key="3">
    <source>
        <dbReference type="ARBA" id="ARBA00004629"/>
    </source>
</evidence>
<protein>
    <recommendedName>
        <fullName evidence="5">DASH complex subunit SPC19</fullName>
    </recommendedName>
    <alternativeName>
        <fullName evidence="12">Outer kinetochore protein SPC19</fullName>
    </alternativeName>
</protein>
<name>A0A5C3MEW5_9AGAR</name>
<dbReference type="GO" id="GO:0005876">
    <property type="term" value="C:spindle microtubule"/>
    <property type="evidence" value="ECO:0007669"/>
    <property type="project" value="InterPro"/>
</dbReference>
<keyword evidence="15" id="KW-1185">Reference proteome</keyword>
<proteinExistence type="inferred from homology"/>
<dbReference type="GO" id="GO:0042729">
    <property type="term" value="C:DASH complex"/>
    <property type="evidence" value="ECO:0007669"/>
    <property type="project" value="InterPro"/>
</dbReference>
<evidence type="ECO:0000256" key="13">
    <source>
        <dbReference type="SAM" id="Coils"/>
    </source>
</evidence>
<dbReference type="STRING" id="68775.A0A5C3MEW5"/>
<evidence type="ECO:0000256" key="1">
    <source>
        <dbReference type="ARBA" id="ARBA00004123"/>
    </source>
</evidence>
<gene>
    <name evidence="14" type="ORF">BDQ12DRAFT_675755</name>
</gene>
<evidence type="ECO:0000256" key="7">
    <source>
        <dbReference type="ARBA" id="ARBA00022490"/>
    </source>
</evidence>